<reference evidence="2" key="1">
    <citation type="journal article" date="2019" name="Int. J. Syst. Evol. Microbiol.">
        <title>The Global Catalogue of Microorganisms (GCM) 10K type strain sequencing project: providing services to taxonomists for standard genome sequencing and annotation.</title>
        <authorList>
            <consortium name="The Broad Institute Genomics Platform"/>
            <consortium name="The Broad Institute Genome Sequencing Center for Infectious Disease"/>
            <person name="Wu L."/>
            <person name="Ma J."/>
        </authorList>
    </citation>
    <scope>NUCLEOTIDE SEQUENCE [LARGE SCALE GENOMIC DNA]</scope>
    <source>
        <strain evidence="2">JCM 15896</strain>
    </source>
</reference>
<accession>A0ABP3WUL1</accession>
<gene>
    <name evidence="1" type="ORF">GCM10009114_19370</name>
</gene>
<keyword evidence="2" id="KW-1185">Reference proteome</keyword>
<dbReference type="EMBL" id="BAAAFD010000004">
    <property type="protein sequence ID" value="GAA0856635.1"/>
    <property type="molecule type" value="Genomic_DNA"/>
</dbReference>
<proteinExistence type="predicted"/>
<protein>
    <submittedName>
        <fullName evidence="1">Uncharacterized protein</fullName>
    </submittedName>
</protein>
<evidence type="ECO:0000313" key="2">
    <source>
        <dbReference type="Proteomes" id="UP001500359"/>
    </source>
</evidence>
<name>A0ABP3WUL1_9ALTE</name>
<dbReference type="RefSeq" id="WP_343859244.1">
    <property type="nucleotide sequence ID" value="NZ_BAAAFD010000004.1"/>
</dbReference>
<organism evidence="1 2">
    <name type="scientific">Aliiglaciecola litoralis</name>
    <dbReference type="NCBI Taxonomy" id="582857"/>
    <lineage>
        <taxon>Bacteria</taxon>
        <taxon>Pseudomonadati</taxon>
        <taxon>Pseudomonadota</taxon>
        <taxon>Gammaproteobacteria</taxon>
        <taxon>Alteromonadales</taxon>
        <taxon>Alteromonadaceae</taxon>
        <taxon>Aliiglaciecola</taxon>
    </lineage>
</organism>
<comment type="caution">
    <text evidence="1">The sequence shown here is derived from an EMBL/GenBank/DDBJ whole genome shotgun (WGS) entry which is preliminary data.</text>
</comment>
<evidence type="ECO:0000313" key="1">
    <source>
        <dbReference type="EMBL" id="GAA0856635.1"/>
    </source>
</evidence>
<sequence>MFSVFVSGCVEAEFKHVDFIGCKWKVHKSFFESSDEISNLGREYNGGFESLKFISESFKLQKEDGNSSDKFIINLDTKRNGYRVMQFDYFSSSEIKKNHITRFFVISKSGGHILFVNFDKTNYQEVIDSCLEK</sequence>
<dbReference type="Proteomes" id="UP001500359">
    <property type="component" value="Unassembled WGS sequence"/>
</dbReference>